<evidence type="ECO:0000313" key="3">
    <source>
        <dbReference type="Proteomes" id="UP000314294"/>
    </source>
</evidence>
<evidence type="ECO:0000256" key="1">
    <source>
        <dbReference type="SAM" id="MobiDB-lite"/>
    </source>
</evidence>
<evidence type="ECO:0000313" key="2">
    <source>
        <dbReference type="EMBL" id="TNN78213.1"/>
    </source>
</evidence>
<feature type="compositionally biased region" description="Pro residues" evidence="1">
    <location>
        <begin position="37"/>
        <end position="46"/>
    </location>
</feature>
<accession>A0A4Z2IM38</accession>
<proteinExistence type="predicted"/>
<feature type="compositionally biased region" description="Pro residues" evidence="1">
    <location>
        <begin position="54"/>
        <end position="66"/>
    </location>
</feature>
<protein>
    <submittedName>
        <fullName evidence="2">Uncharacterized protein</fullName>
    </submittedName>
</protein>
<dbReference type="AlphaFoldDB" id="A0A4Z2IM38"/>
<sequence length="129" mass="13787">MQRDIFSRVFLATIPDFRQETSAAIPTRLKPAVGPRVGPPVGPPVDPRVDPPVDPRVGPPVGPPVDPWSDARGPVASVCLGDFTLLGQELQECPALRPAGSCSTDLPGHHWLIWRPALPRIPDPPSGSQ</sequence>
<name>A0A4Z2IM38_9TELE</name>
<keyword evidence="3" id="KW-1185">Reference proteome</keyword>
<feature type="region of interest" description="Disordered" evidence="1">
    <location>
        <begin position="28"/>
        <end position="70"/>
    </location>
</feature>
<dbReference type="EMBL" id="SRLO01000075">
    <property type="protein sequence ID" value="TNN78213.1"/>
    <property type="molecule type" value="Genomic_DNA"/>
</dbReference>
<organism evidence="2 3">
    <name type="scientific">Liparis tanakae</name>
    <name type="common">Tanaka's snailfish</name>
    <dbReference type="NCBI Taxonomy" id="230148"/>
    <lineage>
        <taxon>Eukaryota</taxon>
        <taxon>Metazoa</taxon>
        <taxon>Chordata</taxon>
        <taxon>Craniata</taxon>
        <taxon>Vertebrata</taxon>
        <taxon>Euteleostomi</taxon>
        <taxon>Actinopterygii</taxon>
        <taxon>Neopterygii</taxon>
        <taxon>Teleostei</taxon>
        <taxon>Neoteleostei</taxon>
        <taxon>Acanthomorphata</taxon>
        <taxon>Eupercaria</taxon>
        <taxon>Perciformes</taxon>
        <taxon>Cottioidei</taxon>
        <taxon>Cottales</taxon>
        <taxon>Liparidae</taxon>
        <taxon>Liparis</taxon>
    </lineage>
</organism>
<reference evidence="2 3" key="1">
    <citation type="submission" date="2019-03" db="EMBL/GenBank/DDBJ databases">
        <title>First draft genome of Liparis tanakae, snailfish: a comprehensive survey of snailfish specific genes.</title>
        <authorList>
            <person name="Kim W."/>
            <person name="Song I."/>
            <person name="Jeong J.-H."/>
            <person name="Kim D."/>
            <person name="Kim S."/>
            <person name="Ryu S."/>
            <person name="Song J.Y."/>
            <person name="Lee S.K."/>
        </authorList>
    </citation>
    <scope>NUCLEOTIDE SEQUENCE [LARGE SCALE GENOMIC DNA]</scope>
    <source>
        <tissue evidence="2">Muscle</tissue>
    </source>
</reference>
<gene>
    <name evidence="2" type="ORF">EYF80_011453</name>
</gene>
<dbReference type="Proteomes" id="UP000314294">
    <property type="component" value="Unassembled WGS sequence"/>
</dbReference>
<comment type="caution">
    <text evidence="2">The sequence shown here is derived from an EMBL/GenBank/DDBJ whole genome shotgun (WGS) entry which is preliminary data.</text>
</comment>